<dbReference type="InterPro" id="IPR032577">
    <property type="entry name" value="DUF4920"/>
</dbReference>
<keyword evidence="1" id="KW-0732">Signal</keyword>
<evidence type="ECO:0000256" key="1">
    <source>
        <dbReference type="SAM" id="SignalP"/>
    </source>
</evidence>
<dbReference type="RefSeq" id="WP_130599179.1">
    <property type="nucleotide sequence ID" value="NZ_CP036200.1"/>
</dbReference>
<reference evidence="2 3" key="1">
    <citation type="submission" date="2019-02" db="EMBL/GenBank/DDBJ databases">
        <title>Shewanella sp. D4-2 isolated from Dokdo Island.</title>
        <authorList>
            <person name="Baek K."/>
        </authorList>
    </citation>
    <scope>NUCLEOTIDE SEQUENCE [LARGE SCALE GENOMIC DNA]</scope>
    <source>
        <strain evidence="2 3">D4-2</strain>
    </source>
</reference>
<protein>
    <submittedName>
        <fullName evidence="2">DUF4920 domain-containing protein</fullName>
    </submittedName>
</protein>
<dbReference type="PROSITE" id="PS00430">
    <property type="entry name" value="TONB_DEPENDENT_REC_1"/>
    <property type="match status" value="1"/>
</dbReference>
<keyword evidence="3" id="KW-1185">Reference proteome</keyword>
<name>A0A411PGS0_9GAMM</name>
<dbReference type="EMBL" id="CP036200">
    <property type="protein sequence ID" value="QBF82745.1"/>
    <property type="molecule type" value="Genomic_DNA"/>
</dbReference>
<dbReference type="Pfam" id="PF16267">
    <property type="entry name" value="DUF4920"/>
    <property type="match status" value="1"/>
</dbReference>
<evidence type="ECO:0000313" key="2">
    <source>
        <dbReference type="EMBL" id="QBF82745.1"/>
    </source>
</evidence>
<feature type="signal peptide" evidence="1">
    <location>
        <begin position="1"/>
        <end position="20"/>
    </location>
</feature>
<dbReference type="InterPro" id="IPR010916">
    <property type="entry name" value="TonB_box_CS"/>
</dbReference>
<dbReference type="Proteomes" id="UP000291106">
    <property type="component" value="Chromosome"/>
</dbReference>
<organism evidence="2 3">
    <name type="scientific">Shewanella maritima</name>
    <dbReference type="NCBI Taxonomy" id="2520507"/>
    <lineage>
        <taxon>Bacteria</taxon>
        <taxon>Pseudomonadati</taxon>
        <taxon>Pseudomonadota</taxon>
        <taxon>Gammaproteobacteria</taxon>
        <taxon>Alteromonadales</taxon>
        <taxon>Shewanellaceae</taxon>
        <taxon>Shewanella</taxon>
    </lineage>
</organism>
<accession>A0A411PGS0</accession>
<dbReference type="KEGG" id="smai:EXU30_08620"/>
<evidence type="ECO:0000313" key="3">
    <source>
        <dbReference type="Proteomes" id="UP000291106"/>
    </source>
</evidence>
<sequence length="153" mass="16730">MLRSILLTALLSFTALTATAQELHFGDTVDSSKLVKISTLIETPNQYIGETITVEGTIIGVCEKRGCWVDLASDARFEKLRIKVKDGDMVFPLTAKGRTALATGELVEIQLDLEQTRAHQALAERTGQQINAASIREPMSIYQLVPTGVTILE</sequence>
<proteinExistence type="predicted"/>
<dbReference type="AlphaFoldDB" id="A0A411PGS0"/>
<feature type="chain" id="PRO_5019556075" evidence="1">
    <location>
        <begin position="21"/>
        <end position="153"/>
    </location>
</feature>
<gene>
    <name evidence="2" type="ORF">EXU30_08620</name>
</gene>
<dbReference type="OrthoDB" id="129527at2"/>